<keyword evidence="5" id="KW-0812">Transmembrane</keyword>
<dbReference type="PROSITE" id="PS00191">
    <property type="entry name" value="CYTOCHROME_B5_1"/>
    <property type="match status" value="1"/>
</dbReference>
<accession>A0AAD3E2W2</accession>
<dbReference type="GO" id="GO:0020037">
    <property type="term" value="F:heme binding"/>
    <property type="evidence" value="ECO:0007669"/>
    <property type="project" value="UniProtKB-UniRule"/>
</dbReference>
<dbReference type="PANTHER" id="PTHR19359">
    <property type="entry name" value="CYTOCHROME B5"/>
    <property type="match status" value="1"/>
</dbReference>
<keyword evidence="5" id="KW-1133">Transmembrane helix</keyword>
<proteinExistence type="inferred from homology"/>
<organism evidence="7 8">
    <name type="scientific">Astrephomene gubernaculifera</name>
    <dbReference type="NCBI Taxonomy" id="47775"/>
    <lineage>
        <taxon>Eukaryota</taxon>
        <taxon>Viridiplantae</taxon>
        <taxon>Chlorophyta</taxon>
        <taxon>core chlorophytes</taxon>
        <taxon>Chlorophyceae</taxon>
        <taxon>CS clade</taxon>
        <taxon>Chlamydomonadales</taxon>
        <taxon>Astrephomenaceae</taxon>
        <taxon>Astrephomene</taxon>
    </lineage>
</organism>
<dbReference type="InterPro" id="IPR001199">
    <property type="entry name" value="Cyt_B5-like_heme/steroid-bd"/>
</dbReference>
<keyword evidence="5" id="KW-0472">Membrane</keyword>
<dbReference type="SUPFAM" id="SSF55856">
    <property type="entry name" value="Cytochrome b5-like heme/steroid binding domain"/>
    <property type="match status" value="1"/>
</dbReference>
<evidence type="ECO:0000256" key="4">
    <source>
        <dbReference type="ARBA" id="ARBA00038168"/>
    </source>
</evidence>
<evidence type="ECO:0000256" key="2">
    <source>
        <dbReference type="ARBA" id="ARBA00022723"/>
    </source>
</evidence>
<dbReference type="Proteomes" id="UP001054857">
    <property type="component" value="Unassembled WGS sequence"/>
</dbReference>
<dbReference type="PRINTS" id="PR00363">
    <property type="entry name" value="CYTOCHROMEB5"/>
</dbReference>
<keyword evidence="1 5" id="KW-0349">Heme</keyword>
<sequence>MEPTVKMDLPLMIATTVLAAVFIAFIILRQKFRYGKQLEQLTPKAKPRTFGVFTLEEVAKHDKPDDAWIIVQHLETKEYRVYDITTYIEEHPGGDAILRHVGGDTTEGFHGPQHPVTVYVLIEEYCVGKLAESEAAKLGK</sequence>
<dbReference type="InterPro" id="IPR036400">
    <property type="entry name" value="Cyt_B5-like_heme/steroid_sf"/>
</dbReference>
<feature type="domain" description="Cytochrome b5 heme-binding" evidence="6">
    <location>
        <begin position="50"/>
        <end position="131"/>
    </location>
</feature>
<dbReference type="PANTHER" id="PTHR19359:SF95">
    <property type="entry name" value="CYTOCHROME B5 TYPE B"/>
    <property type="match status" value="1"/>
</dbReference>
<dbReference type="InterPro" id="IPR050668">
    <property type="entry name" value="Cytochrome_b5"/>
</dbReference>
<name>A0AAD3E2W2_9CHLO</name>
<dbReference type="Gene3D" id="3.10.120.10">
    <property type="entry name" value="Cytochrome b5-like heme/steroid binding domain"/>
    <property type="match status" value="1"/>
</dbReference>
<comment type="similarity">
    <text evidence="4 5">Belongs to the cytochrome b5 family.</text>
</comment>
<evidence type="ECO:0000256" key="5">
    <source>
        <dbReference type="RuleBase" id="RU362121"/>
    </source>
</evidence>
<keyword evidence="2 5" id="KW-0479">Metal-binding</keyword>
<gene>
    <name evidence="7" type="ORF">Agub_g15334</name>
</gene>
<dbReference type="GO" id="GO:0046872">
    <property type="term" value="F:metal ion binding"/>
    <property type="evidence" value="ECO:0007669"/>
    <property type="project" value="UniProtKB-UniRule"/>
</dbReference>
<dbReference type="SMART" id="SM01117">
    <property type="entry name" value="Cyt-b5"/>
    <property type="match status" value="1"/>
</dbReference>
<keyword evidence="3 5" id="KW-0408">Iron</keyword>
<dbReference type="EMBL" id="BMAR01000069">
    <property type="protein sequence ID" value="GFR52705.1"/>
    <property type="molecule type" value="Genomic_DNA"/>
</dbReference>
<dbReference type="Pfam" id="PF00173">
    <property type="entry name" value="Cyt-b5"/>
    <property type="match status" value="1"/>
</dbReference>
<reference evidence="7 8" key="1">
    <citation type="journal article" date="2021" name="Sci. Rep.">
        <title>Genome sequencing of the multicellular alga Astrephomene provides insights into convergent evolution of germ-soma differentiation.</title>
        <authorList>
            <person name="Yamashita S."/>
            <person name="Yamamoto K."/>
            <person name="Matsuzaki R."/>
            <person name="Suzuki S."/>
            <person name="Yamaguchi H."/>
            <person name="Hirooka S."/>
            <person name="Minakuchi Y."/>
            <person name="Miyagishima S."/>
            <person name="Kawachi M."/>
            <person name="Toyoda A."/>
            <person name="Nozaki H."/>
        </authorList>
    </citation>
    <scope>NUCLEOTIDE SEQUENCE [LARGE SCALE GENOMIC DNA]</scope>
    <source>
        <strain evidence="7 8">NIES-4017</strain>
    </source>
</reference>
<evidence type="ECO:0000259" key="6">
    <source>
        <dbReference type="PROSITE" id="PS50255"/>
    </source>
</evidence>
<dbReference type="AlphaFoldDB" id="A0AAD3E2W2"/>
<dbReference type="PROSITE" id="PS50255">
    <property type="entry name" value="CYTOCHROME_B5_2"/>
    <property type="match status" value="1"/>
</dbReference>
<dbReference type="InterPro" id="IPR018506">
    <property type="entry name" value="Cyt_B5_heme-BS"/>
</dbReference>
<comment type="caution">
    <text evidence="7">The sequence shown here is derived from an EMBL/GenBank/DDBJ whole genome shotgun (WGS) entry which is preliminary data.</text>
</comment>
<evidence type="ECO:0000256" key="3">
    <source>
        <dbReference type="ARBA" id="ARBA00023004"/>
    </source>
</evidence>
<evidence type="ECO:0000313" key="7">
    <source>
        <dbReference type="EMBL" id="GFR52705.1"/>
    </source>
</evidence>
<protein>
    <recommendedName>
        <fullName evidence="6">Cytochrome b5 heme-binding domain-containing protein</fullName>
    </recommendedName>
</protein>
<evidence type="ECO:0000313" key="8">
    <source>
        <dbReference type="Proteomes" id="UP001054857"/>
    </source>
</evidence>
<dbReference type="GO" id="GO:0016020">
    <property type="term" value="C:membrane"/>
    <property type="evidence" value="ECO:0007669"/>
    <property type="project" value="TreeGrafter"/>
</dbReference>
<evidence type="ECO:0000256" key="1">
    <source>
        <dbReference type="ARBA" id="ARBA00022617"/>
    </source>
</evidence>
<keyword evidence="8" id="KW-1185">Reference proteome</keyword>
<feature type="transmembrane region" description="Helical" evidence="5">
    <location>
        <begin position="12"/>
        <end position="28"/>
    </location>
</feature>